<dbReference type="EMBL" id="JH818642">
    <property type="protein sequence ID" value="EKC20125.1"/>
    <property type="molecule type" value="Genomic_DNA"/>
</dbReference>
<dbReference type="InParanoid" id="K1PV32"/>
<evidence type="ECO:0000256" key="1">
    <source>
        <dbReference type="SAM" id="MobiDB-lite"/>
    </source>
</evidence>
<evidence type="ECO:0000313" key="2">
    <source>
        <dbReference type="EMBL" id="EKC20125.1"/>
    </source>
</evidence>
<accession>K1PV32</accession>
<organism evidence="2">
    <name type="scientific">Magallana gigas</name>
    <name type="common">Pacific oyster</name>
    <name type="synonym">Crassostrea gigas</name>
    <dbReference type="NCBI Taxonomy" id="29159"/>
    <lineage>
        <taxon>Eukaryota</taxon>
        <taxon>Metazoa</taxon>
        <taxon>Spiralia</taxon>
        <taxon>Lophotrochozoa</taxon>
        <taxon>Mollusca</taxon>
        <taxon>Bivalvia</taxon>
        <taxon>Autobranchia</taxon>
        <taxon>Pteriomorphia</taxon>
        <taxon>Ostreida</taxon>
        <taxon>Ostreoidea</taxon>
        <taxon>Ostreidae</taxon>
        <taxon>Magallana</taxon>
    </lineage>
</organism>
<sequence length="232" mass="25529">MEVETNKGMDSAIGMKLVNKAGSTPFQKRIASIAFKSGDDVTDWMNAGNRATASIKTPKYGLRRRPPKLPSPLVRIPASSISDTPTTMTSDSISRSTYVTLRGSSITPYAYLNSETSRTKSTNNAPDEAVLKKDSTNTDKIPRVGLSQKEVLGPIKRNGNPPSLKAYSSMERNSNGSLEIAKVSESAPLHRSESKKSVLHPTQVISRYQSQEWGSKKFVDRLLKKKFGFRSF</sequence>
<reference evidence="2" key="1">
    <citation type="journal article" date="2012" name="Nature">
        <title>The oyster genome reveals stress adaptation and complexity of shell formation.</title>
        <authorList>
            <person name="Zhang G."/>
            <person name="Fang X."/>
            <person name="Guo X."/>
            <person name="Li L."/>
            <person name="Luo R."/>
            <person name="Xu F."/>
            <person name="Yang P."/>
            <person name="Zhang L."/>
            <person name="Wang X."/>
            <person name="Qi H."/>
            <person name="Xiong Z."/>
            <person name="Que H."/>
            <person name="Xie Y."/>
            <person name="Holland P.W."/>
            <person name="Paps J."/>
            <person name="Zhu Y."/>
            <person name="Wu F."/>
            <person name="Chen Y."/>
            <person name="Wang J."/>
            <person name="Peng C."/>
            <person name="Meng J."/>
            <person name="Yang L."/>
            <person name="Liu J."/>
            <person name="Wen B."/>
            <person name="Zhang N."/>
            <person name="Huang Z."/>
            <person name="Zhu Q."/>
            <person name="Feng Y."/>
            <person name="Mount A."/>
            <person name="Hedgecock D."/>
            <person name="Xu Z."/>
            <person name="Liu Y."/>
            <person name="Domazet-Loso T."/>
            <person name="Du Y."/>
            <person name="Sun X."/>
            <person name="Zhang S."/>
            <person name="Liu B."/>
            <person name="Cheng P."/>
            <person name="Jiang X."/>
            <person name="Li J."/>
            <person name="Fan D."/>
            <person name="Wang W."/>
            <person name="Fu W."/>
            <person name="Wang T."/>
            <person name="Wang B."/>
            <person name="Zhang J."/>
            <person name="Peng Z."/>
            <person name="Li Y."/>
            <person name="Li N."/>
            <person name="Wang J."/>
            <person name="Chen M."/>
            <person name="He Y."/>
            <person name="Tan F."/>
            <person name="Song X."/>
            <person name="Zheng Q."/>
            <person name="Huang R."/>
            <person name="Yang H."/>
            <person name="Du X."/>
            <person name="Chen L."/>
            <person name="Yang M."/>
            <person name="Gaffney P.M."/>
            <person name="Wang S."/>
            <person name="Luo L."/>
            <person name="She Z."/>
            <person name="Ming Y."/>
            <person name="Huang W."/>
            <person name="Zhang S."/>
            <person name="Huang B."/>
            <person name="Zhang Y."/>
            <person name="Qu T."/>
            <person name="Ni P."/>
            <person name="Miao G."/>
            <person name="Wang J."/>
            <person name="Wang Q."/>
            <person name="Steinberg C.E."/>
            <person name="Wang H."/>
            <person name="Li N."/>
            <person name="Qian L."/>
            <person name="Zhang G."/>
            <person name="Li Y."/>
            <person name="Yang H."/>
            <person name="Liu X."/>
            <person name="Wang J."/>
            <person name="Yin Y."/>
            <person name="Wang J."/>
        </authorList>
    </citation>
    <scope>NUCLEOTIDE SEQUENCE [LARGE SCALE GENOMIC DNA]</scope>
    <source>
        <strain evidence="2">05x7-T-G4-1.051#20</strain>
    </source>
</reference>
<proteinExistence type="predicted"/>
<gene>
    <name evidence="2" type="ORF">CGI_10006783</name>
</gene>
<protein>
    <submittedName>
        <fullName evidence="2">Uncharacterized protein</fullName>
    </submittedName>
</protein>
<feature type="compositionally biased region" description="Polar residues" evidence="1">
    <location>
        <begin position="79"/>
        <end position="91"/>
    </location>
</feature>
<name>K1PV32_MAGGI</name>
<dbReference type="AlphaFoldDB" id="K1PV32"/>
<dbReference type="HOGENOM" id="CLU_1195861_0_0_1"/>
<feature type="region of interest" description="Disordered" evidence="1">
    <location>
        <begin position="60"/>
        <end position="91"/>
    </location>
</feature>